<dbReference type="AlphaFoldDB" id="A0A9N9END3"/>
<gene>
    <name evidence="3" type="ORF">ALEPTO_LOCUS11015</name>
</gene>
<reference evidence="3" key="1">
    <citation type="submission" date="2021-06" db="EMBL/GenBank/DDBJ databases">
        <authorList>
            <person name="Kallberg Y."/>
            <person name="Tangrot J."/>
            <person name="Rosling A."/>
        </authorList>
    </citation>
    <scope>NUCLEOTIDE SEQUENCE</scope>
    <source>
        <strain evidence="3">FL130A</strain>
    </source>
</reference>
<keyword evidence="2" id="KW-0812">Transmembrane</keyword>
<dbReference type="Gene3D" id="1.20.1170.10">
    <property type="match status" value="1"/>
</dbReference>
<evidence type="ECO:0000313" key="3">
    <source>
        <dbReference type="EMBL" id="CAG8686196.1"/>
    </source>
</evidence>
<evidence type="ECO:0000313" key="4">
    <source>
        <dbReference type="Proteomes" id="UP000789508"/>
    </source>
</evidence>
<organism evidence="3 4">
    <name type="scientific">Ambispora leptoticha</name>
    <dbReference type="NCBI Taxonomy" id="144679"/>
    <lineage>
        <taxon>Eukaryota</taxon>
        <taxon>Fungi</taxon>
        <taxon>Fungi incertae sedis</taxon>
        <taxon>Mucoromycota</taxon>
        <taxon>Glomeromycotina</taxon>
        <taxon>Glomeromycetes</taxon>
        <taxon>Archaeosporales</taxon>
        <taxon>Ambisporaceae</taxon>
        <taxon>Ambispora</taxon>
    </lineage>
</organism>
<dbReference type="EMBL" id="CAJVPS010015255">
    <property type="protein sequence ID" value="CAG8686196.1"/>
    <property type="molecule type" value="Genomic_DNA"/>
</dbReference>
<proteinExistence type="predicted"/>
<evidence type="ECO:0000256" key="2">
    <source>
        <dbReference type="SAM" id="Phobius"/>
    </source>
</evidence>
<keyword evidence="2" id="KW-1133">Transmembrane helix</keyword>
<protein>
    <submittedName>
        <fullName evidence="3">1206_t:CDS:1</fullName>
    </submittedName>
</protein>
<evidence type="ECO:0000256" key="1">
    <source>
        <dbReference type="SAM" id="Coils"/>
    </source>
</evidence>
<feature type="transmembrane region" description="Helical" evidence="2">
    <location>
        <begin position="218"/>
        <end position="239"/>
    </location>
</feature>
<keyword evidence="1" id="KW-0175">Coiled coil</keyword>
<sequence length="247" mass="29027">MKRNDSRSSERARNTFALLHTIEQLEIFNKNLSEELQNEKAPFPCENGVKEQKTLKELNAYNPKTYQNWQDDPEGHDLILESNDFLKEISEITKQEHDNGMPTEKEISQFRYFFEDFSGTIFKAYEAVKKDDKKNLPIINKEKNHQIDLLKAQMEQLKKENKTLRERLANNTQLTDLQREILNSRLTGNNERINKTQRRLDDLQNELKTTEDGKKMNLAVGFAIFAAVVAFISLVVILVRRPRHRDY</sequence>
<keyword evidence="4" id="KW-1185">Reference proteome</keyword>
<feature type="coiled-coil region" evidence="1">
    <location>
        <begin position="140"/>
        <end position="213"/>
    </location>
</feature>
<accession>A0A9N9END3</accession>
<keyword evidence="2" id="KW-0472">Membrane</keyword>
<name>A0A9N9END3_9GLOM</name>
<dbReference type="Proteomes" id="UP000789508">
    <property type="component" value="Unassembled WGS sequence"/>
</dbReference>
<comment type="caution">
    <text evidence="3">The sequence shown here is derived from an EMBL/GenBank/DDBJ whole genome shotgun (WGS) entry which is preliminary data.</text>
</comment>